<feature type="region of interest" description="Disordered" evidence="1">
    <location>
        <begin position="77"/>
        <end position="115"/>
    </location>
</feature>
<evidence type="ECO:0000256" key="1">
    <source>
        <dbReference type="SAM" id="MobiDB-lite"/>
    </source>
</evidence>
<accession>A0AAW0ZSH1</accession>
<gene>
    <name evidence="2" type="ORF">QLX08_006691</name>
</gene>
<comment type="caution">
    <text evidence="2">The sequence shown here is derived from an EMBL/GenBank/DDBJ whole genome shotgun (WGS) entry which is preliminary data.</text>
</comment>
<dbReference type="AlphaFoldDB" id="A0AAW0ZSH1"/>
<evidence type="ECO:0000313" key="3">
    <source>
        <dbReference type="Proteomes" id="UP001432146"/>
    </source>
</evidence>
<name>A0AAW0ZSH1_9HYME</name>
<proteinExistence type="predicted"/>
<sequence length="115" mass="13126">MEVAGPKREIRILLSAGESARIPKLGPPCKSRKARCSSCVYPWLEFETVKSVLDERESEQRRKARALHADRRLETNKLSDHKALRRLTQHAVPPTRKLQILHKPHSDRNTGKSLG</sequence>
<feature type="compositionally biased region" description="Basic and acidic residues" evidence="1">
    <location>
        <begin position="104"/>
        <end position="115"/>
    </location>
</feature>
<organism evidence="2 3">
    <name type="scientific">Tetragonisca angustula</name>
    <dbReference type="NCBI Taxonomy" id="166442"/>
    <lineage>
        <taxon>Eukaryota</taxon>
        <taxon>Metazoa</taxon>
        <taxon>Ecdysozoa</taxon>
        <taxon>Arthropoda</taxon>
        <taxon>Hexapoda</taxon>
        <taxon>Insecta</taxon>
        <taxon>Pterygota</taxon>
        <taxon>Neoptera</taxon>
        <taxon>Endopterygota</taxon>
        <taxon>Hymenoptera</taxon>
        <taxon>Apocrita</taxon>
        <taxon>Aculeata</taxon>
        <taxon>Apoidea</taxon>
        <taxon>Anthophila</taxon>
        <taxon>Apidae</taxon>
        <taxon>Tetragonisca</taxon>
    </lineage>
</organism>
<protein>
    <submittedName>
        <fullName evidence="2">Uncharacterized protein</fullName>
    </submittedName>
</protein>
<keyword evidence="3" id="KW-1185">Reference proteome</keyword>
<dbReference type="EMBL" id="JAWNGG020000122">
    <property type="protein sequence ID" value="KAK9300742.1"/>
    <property type="molecule type" value="Genomic_DNA"/>
</dbReference>
<reference evidence="2 3" key="1">
    <citation type="submission" date="2024-05" db="EMBL/GenBank/DDBJ databases">
        <title>The nuclear and mitochondrial genome assemblies of Tetragonisca angustula (Apidae: Meliponini), a tiny yet remarkable pollinator in the Neotropics.</title>
        <authorList>
            <person name="Ferrari R."/>
            <person name="Ricardo P.C."/>
            <person name="Dias F.C."/>
            <person name="Araujo N.S."/>
            <person name="Soares D.O."/>
            <person name="Zhou Q.-S."/>
            <person name="Zhu C.-D."/>
            <person name="Coutinho L."/>
            <person name="Airas M.C."/>
            <person name="Batista T.M."/>
        </authorList>
    </citation>
    <scope>NUCLEOTIDE SEQUENCE [LARGE SCALE GENOMIC DNA]</scope>
    <source>
        <strain evidence="2">ASF017062</strain>
        <tissue evidence="2">Abdomen</tissue>
    </source>
</reference>
<dbReference type="Proteomes" id="UP001432146">
    <property type="component" value="Unassembled WGS sequence"/>
</dbReference>
<evidence type="ECO:0000313" key="2">
    <source>
        <dbReference type="EMBL" id="KAK9300742.1"/>
    </source>
</evidence>